<sequence>MINWSVDEKKFKKENPKEYRLWRLTQLINYGLDGEKLDEREVKRAWPKIKKGLDPDSRKTIEFFVWGKLWKKEPGLLADRSNFWQWYFKSHTS</sequence>
<protein>
    <submittedName>
        <fullName evidence="1">Uncharacterized protein</fullName>
    </submittedName>
</protein>
<accession>A0A1F8ART1</accession>
<evidence type="ECO:0000313" key="2">
    <source>
        <dbReference type="Proteomes" id="UP000178603"/>
    </source>
</evidence>
<evidence type="ECO:0000313" key="1">
    <source>
        <dbReference type="EMBL" id="OGM54463.1"/>
    </source>
</evidence>
<organism evidence="1 2">
    <name type="scientific">Candidatus Woesebacteria bacterium RIFCSPHIGHO2_12_FULL_41_24</name>
    <dbReference type="NCBI Taxonomy" id="1802510"/>
    <lineage>
        <taxon>Bacteria</taxon>
        <taxon>Candidatus Woeseibacteriota</taxon>
    </lineage>
</organism>
<reference evidence="1 2" key="1">
    <citation type="journal article" date="2016" name="Nat. Commun.">
        <title>Thousands of microbial genomes shed light on interconnected biogeochemical processes in an aquifer system.</title>
        <authorList>
            <person name="Anantharaman K."/>
            <person name="Brown C.T."/>
            <person name="Hug L.A."/>
            <person name="Sharon I."/>
            <person name="Castelle C.J."/>
            <person name="Probst A.J."/>
            <person name="Thomas B.C."/>
            <person name="Singh A."/>
            <person name="Wilkins M.J."/>
            <person name="Karaoz U."/>
            <person name="Brodie E.L."/>
            <person name="Williams K.H."/>
            <person name="Hubbard S.S."/>
            <person name="Banfield J.F."/>
        </authorList>
    </citation>
    <scope>NUCLEOTIDE SEQUENCE [LARGE SCALE GENOMIC DNA]</scope>
</reference>
<gene>
    <name evidence="1" type="ORF">A3E44_00165</name>
</gene>
<comment type="caution">
    <text evidence="1">The sequence shown here is derived from an EMBL/GenBank/DDBJ whole genome shotgun (WGS) entry which is preliminary data.</text>
</comment>
<proteinExistence type="predicted"/>
<dbReference type="AlphaFoldDB" id="A0A1F8ART1"/>
<name>A0A1F8ART1_9BACT</name>
<dbReference type="Proteomes" id="UP000178603">
    <property type="component" value="Unassembled WGS sequence"/>
</dbReference>
<dbReference type="EMBL" id="MGGW01000014">
    <property type="protein sequence ID" value="OGM54463.1"/>
    <property type="molecule type" value="Genomic_DNA"/>
</dbReference>